<dbReference type="GO" id="GO:0004497">
    <property type="term" value="F:monooxygenase activity"/>
    <property type="evidence" value="ECO:0007669"/>
    <property type="project" value="UniProtKB-KW"/>
</dbReference>
<accession>A0AA38CNQ3</accession>
<comment type="similarity">
    <text evidence="2 9">Belongs to the cytochrome P450 family.</text>
</comment>
<dbReference type="EMBL" id="JAHRHJ020000010">
    <property type="protein sequence ID" value="KAH9299909.1"/>
    <property type="molecule type" value="Genomic_DNA"/>
</dbReference>
<dbReference type="Pfam" id="PF00067">
    <property type="entry name" value="p450"/>
    <property type="match status" value="1"/>
</dbReference>
<evidence type="ECO:0000256" key="6">
    <source>
        <dbReference type="ARBA" id="ARBA00023004"/>
    </source>
</evidence>
<feature type="transmembrane region" description="Helical" evidence="10">
    <location>
        <begin position="6"/>
        <end position="30"/>
    </location>
</feature>
<keyword evidence="4 8" id="KW-0479">Metal-binding</keyword>
<evidence type="ECO:0000256" key="1">
    <source>
        <dbReference type="ARBA" id="ARBA00005122"/>
    </source>
</evidence>
<evidence type="ECO:0000256" key="5">
    <source>
        <dbReference type="ARBA" id="ARBA00023002"/>
    </source>
</evidence>
<dbReference type="AlphaFoldDB" id="A0AA38CNQ3"/>
<dbReference type="PROSITE" id="PS00086">
    <property type="entry name" value="CYTOCHROME_P450"/>
    <property type="match status" value="1"/>
</dbReference>
<comment type="pathway">
    <text evidence="1">Alkaloid biosynthesis; taxol biosynthesis.</text>
</comment>
<gene>
    <name evidence="11" type="ORF">KI387_044605</name>
</gene>
<dbReference type="GO" id="GO:0042617">
    <property type="term" value="P:paclitaxel biosynthetic process"/>
    <property type="evidence" value="ECO:0007669"/>
    <property type="project" value="UniProtKB-KW"/>
</dbReference>
<organism evidence="11 12">
    <name type="scientific">Taxus chinensis</name>
    <name type="common">Chinese yew</name>
    <name type="synonym">Taxus wallichiana var. chinensis</name>
    <dbReference type="NCBI Taxonomy" id="29808"/>
    <lineage>
        <taxon>Eukaryota</taxon>
        <taxon>Viridiplantae</taxon>
        <taxon>Streptophyta</taxon>
        <taxon>Embryophyta</taxon>
        <taxon>Tracheophyta</taxon>
        <taxon>Spermatophyta</taxon>
        <taxon>Pinopsida</taxon>
        <taxon>Pinidae</taxon>
        <taxon>Conifers II</taxon>
        <taxon>Cupressales</taxon>
        <taxon>Taxaceae</taxon>
        <taxon>Taxus</taxon>
    </lineage>
</organism>
<reference evidence="11 12" key="1">
    <citation type="journal article" date="2021" name="Nat. Plants">
        <title>The Taxus genome provides insights into paclitaxel biosynthesis.</title>
        <authorList>
            <person name="Xiong X."/>
            <person name="Gou J."/>
            <person name="Liao Q."/>
            <person name="Li Y."/>
            <person name="Zhou Q."/>
            <person name="Bi G."/>
            <person name="Li C."/>
            <person name="Du R."/>
            <person name="Wang X."/>
            <person name="Sun T."/>
            <person name="Guo L."/>
            <person name="Liang H."/>
            <person name="Lu P."/>
            <person name="Wu Y."/>
            <person name="Zhang Z."/>
            <person name="Ro D.K."/>
            <person name="Shang Y."/>
            <person name="Huang S."/>
            <person name="Yan J."/>
        </authorList>
    </citation>
    <scope>NUCLEOTIDE SEQUENCE [LARGE SCALE GENOMIC DNA]</scope>
    <source>
        <strain evidence="11">Ta-2019</strain>
    </source>
</reference>
<dbReference type="PRINTS" id="PR00463">
    <property type="entry name" value="EP450I"/>
</dbReference>
<dbReference type="InterPro" id="IPR001128">
    <property type="entry name" value="Cyt_P450"/>
</dbReference>
<dbReference type="PANTHER" id="PTHR47944:SF4">
    <property type="entry name" value="OS09G0441700 PROTEIN"/>
    <property type="match status" value="1"/>
</dbReference>
<keyword evidence="12" id="KW-1185">Reference proteome</keyword>
<dbReference type="InterPro" id="IPR017972">
    <property type="entry name" value="Cyt_P450_CS"/>
</dbReference>
<evidence type="ECO:0000256" key="8">
    <source>
        <dbReference type="PIRSR" id="PIRSR602401-1"/>
    </source>
</evidence>
<dbReference type="InterPro" id="IPR002401">
    <property type="entry name" value="Cyt_P450_E_grp-I"/>
</dbReference>
<dbReference type="GO" id="GO:0020037">
    <property type="term" value="F:heme binding"/>
    <property type="evidence" value="ECO:0007669"/>
    <property type="project" value="InterPro"/>
</dbReference>
<name>A0AA38CNQ3_TAXCH</name>
<dbReference type="PRINTS" id="PR00385">
    <property type="entry name" value="P450"/>
</dbReference>
<dbReference type="Gene3D" id="1.10.630.10">
    <property type="entry name" value="Cytochrome P450"/>
    <property type="match status" value="1"/>
</dbReference>
<keyword evidence="10" id="KW-0472">Membrane</keyword>
<proteinExistence type="inferred from homology"/>
<dbReference type="FunFam" id="1.10.630.10:FF:000011">
    <property type="entry name" value="Cytochrome P450 83B1"/>
    <property type="match status" value="1"/>
</dbReference>
<comment type="caution">
    <text evidence="11">The sequence shown here is derived from an EMBL/GenBank/DDBJ whole genome shotgun (WGS) entry which is preliminary data.</text>
</comment>
<dbReference type="CDD" id="cd20618">
    <property type="entry name" value="CYP71_clan"/>
    <property type="match status" value="1"/>
</dbReference>
<dbReference type="GO" id="GO:0016705">
    <property type="term" value="F:oxidoreductase activity, acting on paired donors, with incorporation or reduction of molecular oxygen"/>
    <property type="evidence" value="ECO:0007669"/>
    <property type="project" value="InterPro"/>
</dbReference>
<evidence type="ECO:0000256" key="4">
    <source>
        <dbReference type="ARBA" id="ARBA00022723"/>
    </source>
</evidence>
<dbReference type="GO" id="GO:0044550">
    <property type="term" value="P:secondary metabolite biosynthetic process"/>
    <property type="evidence" value="ECO:0007669"/>
    <property type="project" value="UniProtKB-ARBA"/>
</dbReference>
<keyword evidence="6 8" id="KW-0408">Iron</keyword>
<keyword evidence="5 9" id="KW-0560">Oxidoreductase</keyword>
<evidence type="ECO:0008006" key="13">
    <source>
        <dbReference type="Google" id="ProtNLM"/>
    </source>
</evidence>
<dbReference type="GO" id="GO:0005506">
    <property type="term" value="F:iron ion binding"/>
    <property type="evidence" value="ECO:0007669"/>
    <property type="project" value="InterPro"/>
</dbReference>
<keyword evidence="10" id="KW-1133">Transmembrane helix</keyword>
<evidence type="ECO:0000256" key="2">
    <source>
        <dbReference type="ARBA" id="ARBA00010617"/>
    </source>
</evidence>
<feature type="binding site" description="axial binding residue" evidence="8">
    <location>
        <position position="452"/>
    </location>
    <ligand>
        <name>heme</name>
        <dbReference type="ChEBI" id="CHEBI:30413"/>
    </ligand>
    <ligandPart>
        <name>Fe</name>
        <dbReference type="ChEBI" id="CHEBI:18248"/>
    </ligandPart>
</feature>
<keyword evidence="10" id="KW-0812">Transmembrane</keyword>
<keyword evidence="7" id="KW-0876">Taxol biosynthesis</keyword>
<keyword evidence="3 8" id="KW-0349">Heme</keyword>
<dbReference type="InterPro" id="IPR036396">
    <property type="entry name" value="Cyt_P450_sf"/>
</dbReference>
<dbReference type="OMA" id="MKETHRI"/>
<evidence type="ECO:0000313" key="12">
    <source>
        <dbReference type="Proteomes" id="UP000824469"/>
    </source>
</evidence>
<keyword evidence="9" id="KW-0503">Monooxygenase</keyword>
<protein>
    <recommendedName>
        <fullName evidence="13">Cytochrome P450</fullName>
    </recommendedName>
</protein>
<evidence type="ECO:0000313" key="11">
    <source>
        <dbReference type="EMBL" id="KAH9299909.1"/>
    </source>
</evidence>
<evidence type="ECO:0000256" key="7">
    <source>
        <dbReference type="ARBA" id="ARBA00023059"/>
    </source>
</evidence>
<evidence type="ECO:0000256" key="10">
    <source>
        <dbReference type="SAM" id="Phobius"/>
    </source>
</evidence>
<dbReference type="Proteomes" id="UP000824469">
    <property type="component" value="Unassembled WGS sequence"/>
</dbReference>
<dbReference type="PANTHER" id="PTHR47944">
    <property type="entry name" value="CYTOCHROME P450 98A9"/>
    <property type="match status" value="1"/>
</dbReference>
<sequence length="512" mass="58210">MAFSRLIEAAAAAEAPTIVIVLLLSFIFYLRRRNSSSSITRLPPGPFQWPVIGNLHQFGRLPHLSIQHLANKYGPIMWLRLGYYPVVVVSTTEMAKEFLKTHDLAFSSRPKSGVGEHLVYNYKSMGFSPYGDYWRHIRRVWMTELMTPKRLSSFRSIREEEVCSLMRSIWEKSEQGRVAVNVSKAIDWISSSIVWRTVAGKKCSEDRDGKDLCDMVKRLMLTVKEVNGREIIPCIGWFDLQGVTRRMKETHRIFDGVAQNIIDQHINGRKREQSSDVKDIVDVLLEMADTGAINIQLDSIKAIIFDVLTGGIETATSSLEWTMTEMVRNPDIARKLQQEIESVVGKHRTVTESDLPNIEYLQCVVKESLRLHPPAPLIFPRESTEACTVGAKRYVIPPKTRLMINVWAIGRDPAVWEDPLTFKPERFMGKDMDIKGRSDFRMLPFGGGRRGCPGAQMAIGNMELILAQLMHCFDWRAEGDPSELDMSEALETSLSRKHNLFAVPTLKLLNCI</sequence>
<comment type="cofactor">
    <cofactor evidence="8">
        <name>heme</name>
        <dbReference type="ChEBI" id="CHEBI:30413"/>
    </cofactor>
</comment>
<dbReference type="SUPFAM" id="SSF48264">
    <property type="entry name" value="Cytochrome P450"/>
    <property type="match status" value="1"/>
</dbReference>
<evidence type="ECO:0000256" key="9">
    <source>
        <dbReference type="RuleBase" id="RU000461"/>
    </source>
</evidence>
<evidence type="ECO:0000256" key="3">
    <source>
        <dbReference type="ARBA" id="ARBA00022617"/>
    </source>
</evidence>